<gene>
    <name evidence="1" type="ORF">CR513_58853</name>
</gene>
<feature type="non-terminal residue" evidence="1">
    <location>
        <position position="182"/>
    </location>
</feature>
<sequence length="182" mass="21117">MGTVHSYYAQRTQEVESFEGSGPPRDDPKFEALDDEDSLIMTWLWNSMTPEISWNYIQGTFSITEYYDTLNGLWIELDQYQELKMCKVDSIAYTRLIDRGKIFKFLHGLNSEYDPIRTRRSVMLDKGCSNIGSAMVTAKGFTKRSTSKGKPFTKSNRGEYCPYCKQPGHTKDTCYKLYEKEK</sequence>
<feature type="non-terminal residue" evidence="1">
    <location>
        <position position="1"/>
    </location>
</feature>
<dbReference type="EMBL" id="QJKJ01015290">
    <property type="protein sequence ID" value="RDX62778.1"/>
    <property type="molecule type" value="Genomic_DNA"/>
</dbReference>
<dbReference type="Proteomes" id="UP000257109">
    <property type="component" value="Unassembled WGS sequence"/>
</dbReference>
<dbReference type="OrthoDB" id="1750575at2759"/>
<evidence type="ECO:0008006" key="3">
    <source>
        <dbReference type="Google" id="ProtNLM"/>
    </source>
</evidence>
<comment type="caution">
    <text evidence="1">The sequence shown here is derived from an EMBL/GenBank/DDBJ whole genome shotgun (WGS) entry which is preliminary data.</text>
</comment>
<organism evidence="1 2">
    <name type="scientific">Mucuna pruriens</name>
    <name type="common">Velvet bean</name>
    <name type="synonym">Dolichos pruriens</name>
    <dbReference type="NCBI Taxonomy" id="157652"/>
    <lineage>
        <taxon>Eukaryota</taxon>
        <taxon>Viridiplantae</taxon>
        <taxon>Streptophyta</taxon>
        <taxon>Embryophyta</taxon>
        <taxon>Tracheophyta</taxon>
        <taxon>Spermatophyta</taxon>
        <taxon>Magnoliopsida</taxon>
        <taxon>eudicotyledons</taxon>
        <taxon>Gunneridae</taxon>
        <taxon>Pentapetalae</taxon>
        <taxon>rosids</taxon>
        <taxon>fabids</taxon>
        <taxon>Fabales</taxon>
        <taxon>Fabaceae</taxon>
        <taxon>Papilionoideae</taxon>
        <taxon>50 kb inversion clade</taxon>
        <taxon>NPAAA clade</taxon>
        <taxon>indigoferoid/millettioid clade</taxon>
        <taxon>Phaseoleae</taxon>
        <taxon>Mucuna</taxon>
    </lineage>
</organism>
<dbReference type="PANTHER" id="PTHR34222:SF37">
    <property type="entry name" value="RETROTRANSPOSON GAG DOMAIN-CONTAINING PROTEIN"/>
    <property type="match status" value="1"/>
</dbReference>
<evidence type="ECO:0000313" key="2">
    <source>
        <dbReference type="Proteomes" id="UP000257109"/>
    </source>
</evidence>
<dbReference type="PANTHER" id="PTHR34222">
    <property type="entry name" value="GAG_PRE-INTEGRS DOMAIN-CONTAINING PROTEIN"/>
    <property type="match status" value="1"/>
</dbReference>
<dbReference type="AlphaFoldDB" id="A0A371E9R3"/>
<accession>A0A371E9R3</accession>
<name>A0A371E9R3_MUCPR</name>
<reference evidence="1" key="1">
    <citation type="submission" date="2018-05" db="EMBL/GenBank/DDBJ databases">
        <title>Draft genome of Mucuna pruriens seed.</title>
        <authorList>
            <person name="Nnadi N.E."/>
            <person name="Vos R."/>
            <person name="Hasami M.H."/>
            <person name="Devisetty U.K."/>
            <person name="Aguiy J.C."/>
        </authorList>
    </citation>
    <scope>NUCLEOTIDE SEQUENCE [LARGE SCALE GENOMIC DNA]</scope>
    <source>
        <strain evidence="1">JCA_2017</strain>
    </source>
</reference>
<protein>
    <recommendedName>
        <fullName evidence="3">Retrotransposon gag domain-containing protein</fullName>
    </recommendedName>
</protein>
<evidence type="ECO:0000313" key="1">
    <source>
        <dbReference type="EMBL" id="RDX62778.1"/>
    </source>
</evidence>
<keyword evidence="2" id="KW-1185">Reference proteome</keyword>
<proteinExistence type="predicted"/>